<dbReference type="InterPro" id="IPR015422">
    <property type="entry name" value="PyrdxlP-dep_Trfase_small"/>
</dbReference>
<dbReference type="InterPro" id="IPR000192">
    <property type="entry name" value="Aminotrans_V_dom"/>
</dbReference>
<evidence type="ECO:0000256" key="2">
    <source>
        <dbReference type="ARBA" id="ARBA00022898"/>
    </source>
</evidence>
<feature type="modified residue" description="N6-(pyridoxal phosphate)lysine" evidence="3">
    <location>
        <position position="212"/>
    </location>
</feature>
<dbReference type="Pfam" id="PF00266">
    <property type="entry name" value="Aminotran_5"/>
    <property type="match status" value="1"/>
</dbReference>
<name>A0A0C2ZS14_RHOER</name>
<dbReference type="UniPathway" id="UPA01014"/>
<dbReference type="EC" id="4.4.-.-" evidence="3"/>
<dbReference type="Gene3D" id="3.40.640.10">
    <property type="entry name" value="Type I PLP-dependent aspartate aminotransferase-like (Major domain)"/>
    <property type="match status" value="1"/>
</dbReference>
<reference evidence="6 7" key="1">
    <citation type="journal article" date="2017" name="Poromechanics V (2013)">
        <title>Genomic Characterization of the Arsenic-Tolerant Actinobacterium, &lt;i&gt;Rhodococcus erythropolis&lt;/i&gt; S43.</title>
        <authorList>
            <person name="Retamal-Morales G."/>
            <person name="Mehnert M."/>
            <person name="Schwabe R."/>
            <person name="Tischler D."/>
            <person name="Schloemann M."/>
            <person name="Levican G.J."/>
        </authorList>
    </citation>
    <scope>NUCLEOTIDE SEQUENCE [LARGE SCALE GENOMIC DNA]</scope>
    <source>
        <strain evidence="6 7">S43</strain>
    </source>
</reference>
<dbReference type="InterPro" id="IPR020578">
    <property type="entry name" value="Aminotrans_V_PyrdxlP_BS"/>
</dbReference>
<accession>A0A0C2ZS14</accession>
<proteinExistence type="inferred from homology"/>
<comment type="similarity">
    <text evidence="3">Belongs to the class-V pyridoxal-phosphate-dependent aminotransferase family. EgtE subfamily.</text>
</comment>
<feature type="domain" description="Aminotransferase class V" evidence="5">
    <location>
        <begin position="18"/>
        <end position="382"/>
    </location>
</feature>
<evidence type="ECO:0000256" key="4">
    <source>
        <dbReference type="RuleBase" id="RU004504"/>
    </source>
</evidence>
<keyword evidence="6" id="KW-0032">Aminotransferase</keyword>
<evidence type="ECO:0000313" key="6">
    <source>
        <dbReference type="EMBL" id="KAB2586690.1"/>
    </source>
</evidence>
<evidence type="ECO:0000259" key="5">
    <source>
        <dbReference type="Pfam" id="PF00266"/>
    </source>
</evidence>
<dbReference type="InterPro" id="IPR027563">
    <property type="entry name" value="EgtE"/>
</dbReference>
<organism evidence="6 7">
    <name type="scientific">Rhodococcus erythropolis</name>
    <name type="common">Arthrobacter picolinophilus</name>
    <dbReference type="NCBI Taxonomy" id="1833"/>
    <lineage>
        <taxon>Bacteria</taxon>
        <taxon>Bacillati</taxon>
        <taxon>Actinomycetota</taxon>
        <taxon>Actinomycetes</taxon>
        <taxon>Mycobacteriales</taxon>
        <taxon>Nocardiaceae</taxon>
        <taxon>Rhodococcus</taxon>
        <taxon>Rhodococcus erythropolis group</taxon>
    </lineage>
</organism>
<sequence>MFDLDTIRRDTPGCLDKVFLDSAGSSLPPEPVLTTMIEHLRREADVGGYVAAARQSGALAAVPHSLARVIGAQATDIALTDSATRAWNDFFASVSLGPGDRILISGVEYASNAIAALGRARSTGAHVEIIPSDQYGRIDLDALENMLDDRVRLVSVVHVPTNGGLINPVREVVELAGAHGSLVLLDACQSFGQLPIDVTELGIDALSATGRKWLRGPRGTGFLYVRPGLVDALEPAAMDLHGAEWTSENSFVPAPDATRFELWETSVAARLGLGVAADYLLSIGTDTVWAQIESRAVALRQGLASIPGVDVHDRGTQLSGIVSFTVEGISEHLVRDQLAAQNITVTVSGRGSTLLDMDARGLDAVVRASPHYFVDETDLDAFLGAVRRLQTSR</sequence>
<protein>
    <recommendedName>
        <fullName evidence="3">Probable hercynylcysteine sulfoxide lyase</fullName>
        <ecNumber evidence="3">4.4.-.-</ecNumber>
    </recommendedName>
</protein>
<comment type="cofactor">
    <cofactor evidence="1 3 4">
        <name>pyridoxal 5'-phosphate</name>
        <dbReference type="ChEBI" id="CHEBI:597326"/>
    </cofactor>
</comment>
<comment type="caution">
    <text evidence="6">The sequence shown here is derived from an EMBL/GenBank/DDBJ whole genome shotgun (WGS) entry which is preliminary data.</text>
</comment>
<dbReference type="GO" id="GO:0008483">
    <property type="term" value="F:transaminase activity"/>
    <property type="evidence" value="ECO:0007669"/>
    <property type="project" value="UniProtKB-KW"/>
</dbReference>
<dbReference type="Proteomes" id="UP000325576">
    <property type="component" value="Unassembled WGS sequence"/>
</dbReference>
<dbReference type="GO" id="GO:0052699">
    <property type="term" value="P:ergothioneine biosynthetic process"/>
    <property type="evidence" value="ECO:0007669"/>
    <property type="project" value="UniProtKB-UniRule"/>
</dbReference>
<evidence type="ECO:0000256" key="3">
    <source>
        <dbReference type="HAMAP-Rule" id="MF_02038"/>
    </source>
</evidence>
<comment type="function">
    <text evidence="3">Probably catalyzes the conversion of hercynylcysteine sulfoxide to ergothioneine.</text>
</comment>
<dbReference type="Gene3D" id="3.90.1150.10">
    <property type="entry name" value="Aspartate Aminotransferase, domain 1"/>
    <property type="match status" value="1"/>
</dbReference>
<dbReference type="PANTHER" id="PTHR43586:SF24">
    <property type="entry name" value="BLR4730 PROTEIN"/>
    <property type="match status" value="1"/>
</dbReference>
<keyword evidence="3" id="KW-0456">Lyase</keyword>
<comment type="pathway">
    <text evidence="3">Amino-acid biosynthesis; ergothioneine biosynthesis.</text>
</comment>
<dbReference type="PROSITE" id="PS00595">
    <property type="entry name" value="AA_TRANSFER_CLASS_5"/>
    <property type="match status" value="1"/>
</dbReference>
<dbReference type="EMBL" id="MRBO01000144">
    <property type="protein sequence ID" value="KAB2586690.1"/>
    <property type="molecule type" value="Genomic_DNA"/>
</dbReference>
<dbReference type="GO" id="GO:0016846">
    <property type="term" value="F:carbon-sulfur lyase activity"/>
    <property type="evidence" value="ECO:0007669"/>
    <property type="project" value="UniProtKB-UniRule"/>
</dbReference>
<dbReference type="PANTHER" id="PTHR43586">
    <property type="entry name" value="CYSTEINE DESULFURASE"/>
    <property type="match status" value="1"/>
</dbReference>
<dbReference type="SUPFAM" id="SSF53383">
    <property type="entry name" value="PLP-dependent transferases"/>
    <property type="match status" value="1"/>
</dbReference>
<gene>
    <name evidence="3" type="primary">egtE</name>
    <name evidence="6" type="ORF">BS297_04005</name>
</gene>
<dbReference type="InterPro" id="IPR015421">
    <property type="entry name" value="PyrdxlP-dep_Trfase_major"/>
</dbReference>
<comment type="catalytic activity">
    <reaction evidence="3">
        <text>S-(hercyn-2-yl)-L-cysteine S-oxide + AH2 + H(+) = ergothioneine + pyruvate + A + NH4(+)</text>
        <dbReference type="Rhea" id="RHEA:42688"/>
        <dbReference type="ChEBI" id="CHEBI:13193"/>
        <dbReference type="ChEBI" id="CHEBI:15361"/>
        <dbReference type="ChEBI" id="CHEBI:15378"/>
        <dbReference type="ChEBI" id="CHEBI:17499"/>
        <dbReference type="ChEBI" id="CHEBI:28938"/>
        <dbReference type="ChEBI" id="CHEBI:82706"/>
        <dbReference type="ChEBI" id="CHEBI:134344"/>
    </reaction>
</comment>
<keyword evidence="6" id="KW-0808">Transferase</keyword>
<dbReference type="HAMAP" id="MF_02038">
    <property type="entry name" value="EgtE"/>
    <property type="match status" value="1"/>
</dbReference>
<evidence type="ECO:0000313" key="7">
    <source>
        <dbReference type="Proteomes" id="UP000325576"/>
    </source>
</evidence>
<dbReference type="AlphaFoldDB" id="A0A0C2ZS14"/>
<evidence type="ECO:0000256" key="1">
    <source>
        <dbReference type="ARBA" id="ARBA00001933"/>
    </source>
</evidence>
<keyword evidence="2 3" id="KW-0663">Pyridoxal phosphate</keyword>
<dbReference type="InterPro" id="IPR015424">
    <property type="entry name" value="PyrdxlP-dep_Trfase"/>
</dbReference>